<keyword evidence="1" id="KW-1133">Transmembrane helix</keyword>
<feature type="transmembrane region" description="Helical" evidence="1">
    <location>
        <begin position="196"/>
        <end position="215"/>
    </location>
</feature>
<dbReference type="Proteomes" id="UP000499080">
    <property type="component" value="Unassembled WGS sequence"/>
</dbReference>
<evidence type="ECO:0000313" key="2">
    <source>
        <dbReference type="EMBL" id="GBO20731.1"/>
    </source>
</evidence>
<dbReference type="EMBL" id="BGPR01044046">
    <property type="protein sequence ID" value="GBO20731.1"/>
    <property type="molecule type" value="Genomic_DNA"/>
</dbReference>
<proteinExistence type="predicted"/>
<comment type="caution">
    <text evidence="2">The sequence shown here is derived from an EMBL/GenBank/DDBJ whole genome shotgun (WGS) entry which is preliminary data.</text>
</comment>
<protein>
    <submittedName>
        <fullName evidence="2">Uncharacterized protein</fullName>
    </submittedName>
</protein>
<name>A0A4Y2V842_ARAVE</name>
<feature type="transmembrane region" description="Helical" evidence="1">
    <location>
        <begin position="25"/>
        <end position="49"/>
    </location>
</feature>
<dbReference type="AlphaFoldDB" id="A0A4Y2V842"/>
<organism evidence="2 3">
    <name type="scientific">Araneus ventricosus</name>
    <name type="common">Orbweaver spider</name>
    <name type="synonym">Epeira ventricosa</name>
    <dbReference type="NCBI Taxonomy" id="182803"/>
    <lineage>
        <taxon>Eukaryota</taxon>
        <taxon>Metazoa</taxon>
        <taxon>Ecdysozoa</taxon>
        <taxon>Arthropoda</taxon>
        <taxon>Chelicerata</taxon>
        <taxon>Arachnida</taxon>
        <taxon>Araneae</taxon>
        <taxon>Araneomorphae</taxon>
        <taxon>Entelegynae</taxon>
        <taxon>Araneoidea</taxon>
        <taxon>Araneidae</taxon>
        <taxon>Araneus</taxon>
    </lineage>
</organism>
<dbReference type="OrthoDB" id="6431611at2759"/>
<accession>A0A4Y2V842</accession>
<feature type="transmembrane region" description="Helical" evidence="1">
    <location>
        <begin position="125"/>
        <end position="147"/>
    </location>
</feature>
<evidence type="ECO:0000313" key="3">
    <source>
        <dbReference type="Proteomes" id="UP000499080"/>
    </source>
</evidence>
<reference evidence="2 3" key="1">
    <citation type="journal article" date="2019" name="Sci. Rep.">
        <title>Orb-weaving spider Araneus ventricosus genome elucidates the spidroin gene catalogue.</title>
        <authorList>
            <person name="Kono N."/>
            <person name="Nakamura H."/>
            <person name="Ohtoshi R."/>
            <person name="Moran D.A.P."/>
            <person name="Shinohara A."/>
            <person name="Yoshida Y."/>
            <person name="Fujiwara M."/>
            <person name="Mori M."/>
            <person name="Tomita M."/>
            <person name="Arakawa K."/>
        </authorList>
    </citation>
    <scope>NUCLEOTIDE SEQUENCE [LARGE SCALE GENOMIC DNA]</scope>
</reference>
<sequence length="220" mass="24857">MSLFLLGYTFENKLYNNILSVTYDISYVLCGTLTMNAFTIFYTAICCDLRNIIENFQRRLSVEDILDYEGLLYFYSRLKSSVGRIDPGVGPLVFTTTAYNTLCISNSLYLMLCPNLYGNATERLAICYVFLSTFGSFLAMTISASMMTEASSEVGSKALILRENKESSSFAHQRFIICAGKDITQTVWNIIPIKRNFSFCITGIIITYALMFYSVSDIKN</sequence>
<gene>
    <name evidence="2" type="ORF">AVEN_139923_1</name>
</gene>
<keyword evidence="3" id="KW-1185">Reference proteome</keyword>
<keyword evidence="1" id="KW-0812">Transmembrane</keyword>
<keyword evidence="1" id="KW-0472">Membrane</keyword>
<evidence type="ECO:0000256" key="1">
    <source>
        <dbReference type="SAM" id="Phobius"/>
    </source>
</evidence>